<protein>
    <submittedName>
        <fullName evidence="1">Uncharacterized protein</fullName>
    </submittedName>
</protein>
<accession>S4PU95</accession>
<reference evidence="1" key="1">
    <citation type="journal article" date="2013" name="BMC Genomics">
        <title>Unscrambling butterfly oogenesis.</title>
        <authorList>
            <person name="Carter J.M."/>
            <person name="Baker S.C."/>
            <person name="Pink R."/>
            <person name="Carter D.R."/>
            <person name="Collins A."/>
            <person name="Tomlin J."/>
            <person name="Gibbs M."/>
            <person name="Breuker C.J."/>
        </authorList>
    </citation>
    <scope>NUCLEOTIDE SEQUENCE</scope>
    <source>
        <tissue evidence="1">Ovary</tissue>
    </source>
</reference>
<dbReference type="AlphaFoldDB" id="S4PU95"/>
<feature type="non-terminal residue" evidence="1">
    <location>
        <position position="70"/>
    </location>
</feature>
<proteinExistence type="predicted"/>
<evidence type="ECO:0000313" key="1">
    <source>
        <dbReference type="EMBL" id="JAA81882.1"/>
    </source>
</evidence>
<dbReference type="EMBL" id="GAIX01010678">
    <property type="protein sequence ID" value="JAA81882.1"/>
    <property type="molecule type" value="Transcribed_RNA"/>
</dbReference>
<feature type="non-terminal residue" evidence="1">
    <location>
        <position position="1"/>
    </location>
</feature>
<organism evidence="1">
    <name type="scientific">Pararge aegeria</name>
    <name type="common">speckled wood butterfly</name>
    <dbReference type="NCBI Taxonomy" id="116150"/>
    <lineage>
        <taxon>Eukaryota</taxon>
        <taxon>Metazoa</taxon>
        <taxon>Ecdysozoa</taxon>
        <taxon>Arthropoda</taxon>
        <taxon>Hexapoda</taxon>
        <taxon>Insecta</taxon>
        <taxon>Pterygota</taxon>
        <taxon>Neoptera</taxon>
        <taxon>Endopterygota</taxon>
        <taxon>Lepidoptera</taxon>
        <taxon>Glossata</taxon>
        <taxon>Ditrysia</taxon>
        <taxon>Papilionoidea</taxon>
        <taxon>Nymphalidae</taxon>
        <taxon>Satyrinae</taxon>
        <taxon>Satyrini</taxon>
        <taxon>Parargina</taxon>
        <taxon>Pararge</taxon>
    </lineage>
</organism>
<reference evidence="1" key="2">
    <citation type="submission" date="2013-05" db="EMBL/GenBank/DDBJ databases">
        <authorList>
            <person name="Carter J.-M."/>
            <person name="Baker S.C."/>
            <person name="Pink R."/>
            <person name="Carter D.R.F."/>
            <person name="Collins A."/>
            <person name="Tomlin J."/>
            <person name="Gibbs M."/>
            <person name="Breuker C.J."/>
        </authorList>
    </citation>
    <scope>NUCLEOTIDE SEQUENCE</scope>
    <source>
        <tissue evidence="1">Ovary</tissue>
    </source>
</reference>
<sequence>DSVSMHNFSPNRMFFIRGVGGADIFGITGGVASSSSNITLFAVSFFNAFSKLTSITHFSLPLTFSFFIML</sequence>
<name>S4PU95_9NEOP</name>